<keyword evidence="9" id="KW-1185">Reference proteome</keyword>
<evidence type="ECO:0000256" key="5">
    <source>
        <dbReference type="SAM" id="MobiDB-lite"/>
    </source>
</evidence>
<protein>
    <submittedName>
        <fullName evidence="8">ABC transporter substrate-binding protein</fullName>
    </submittedName>
</protein>
<comment type="subcellular location">
    <subcellularLocation>
        <location evidence="1">Cell envelope</location>
    </subcellularLocation>
</comment>
<comment type="similarity">
    <text evidence="2">Belongs to the bacterial solute-binding protein 5 family.</text>
</comment>
<name>A0ABU7L6F3_9NOCA</name>
<evidence type="ECO:0000256" key="2">
    <source>
        <dbReference type="ARBA" id="ARBA00005695"/>
    </source>
</evidence>
<accession>A0ABU7L6F3</accession>
<gene>
    <name evidence="8" type="ORF">Q7514_05175</name>
</gene>
<evidence type="ECO:0000313" key="8">
    <source>
        <dbReference type="EMBL" id="MEE2056917.1"/>
    </source>
</evidence>
<feature type="region of interest" description="Disordered" evidence="5">
    <location>
        <begin position="20"/>
        <end position="44"/>
    </location>
</feature>
<evidence type="ECO:0000256" key="3">
    <source>
        <dbReference type="ARBA" id="ARBA00022448"/>
    </source>
</evidence>
<dbReference type="Proteomes" id="UP001336020">
    <property type="component" value="Unassembled WGS sequence"/>
</dbReference>
<evidence type="ECO:0000256" key="6">
    <source>
        <dbReference type="SAM" id="SignalP"/>
    </source>
</evidence>
<evidence type="ECO:0000313" key="9">
    <source>
        <dbReference type="Proteomes" id="UP001336020"/>
    </source>
</evidence>
<evidence type="ECO:0000256" key="4">
    <source>
        <dbReference type="ARBA" id="ARBA00022729"/>
    </source>
</evidence>
<comment type="caution">
    <text evidence="8">The sequence shown here is derived from an EMBL/GenBank/DDBJ whole genome shotgun (WGS) entry which is preliminary data.</text>
</comment>
<organism evidence="8 9">
    <name type="scientific">Rhodococcus artemisiae</name>
    <dbReference type="NCBI Taxonomy" id="714159"/>
    <lineage>
        <taxon>Bacteria</taxon>
        <taxon>Bacillati</taxon>
        <taxon>Actinomycetota</taxon>
        <taxon>Actinomycetes</taxon>
        <taxon>Mycobacteriales</taxon>
        <taxon>Nocardiaceae</taxon>
        <taxon>Rhodococcus</taxon>
    </lineage>
</organism>
<feature type="chain" id="PRO_5046119720" evidence="6">
    <location>
        <begin position="19"/>
        <end position="515"/>
    </location>
</feature>
<feature type="domain" description="Solute-binding protein family 5" evidence="7">
    <location>
        <begin position="86"/>
        <end position="434"/>
    </location>
</feature>
<proteinExistence type="inferred from homology"/>
<sequence>MVAACIAALMLSACGAAAPGDGENRSVGEGSPPVQGGTANILQPAEPRSLDPAALSNSWSHHPVIGNALYGTLMTLDPETLEVGYKIATDFVGSDEGRTFTLTLRPDVVFSDGTPLDAAAVKFNWDRLRDPDLASTAIRQAAQVTGTEVIDDRTLKVTLPEPNANFVHGIVNTSMNWIASPSALSEGREAFDENPVGAGPFTLAEWTRQDTIELDKNPDYWDAPKPYLDGLSIRMPTDTNQRFNALTTGAADLSTEASGKILSMAGDAGLMTESVATGGGQFIALNLRRAPFDDERARRAVALAVDAEAIDSAVYEGTAQTRDFLFPESSPFHRDITFPARDAESAQKLFDELASEGKPVKFTFLSYPTPESRGLGESLQAQLSTFENVEVDVEIADYPAATARAGARDFDAMISTAVIQDPDYALWTAFHGDSPGNVTGIDDDALDAALDVGRTSTSMDVRSQAYATVQERLVALNPAVWTIRAAPSTIWRESIHGVELYAWGSPLPEELWLGK</sequence>
<evidence type="ECO:0000256" key="1">
    <source>
        <dbReference type="ARBA" id="ARBA00004196"/>
    </source>
</evidence>
<dbReference type="PANTHER" id="PTHR30290">
    <property type="entry name" value="PERIPLASMIC BINDING COMPONENT OF ABC TRANSPORTER"/>
    <property type="match status" value="1"/>
</dbReference>
<dbReference type="Pfam" id="PF00496">
    <property type="entry name" value="SBP_bac_5"/>
    <property type="match status" value="1"/>
</dbReference>
<feature type="signal peptide" evidence="6">
    <location>
        <begin position="1"/>
        <end position="18"/>
    </location>
</feature>
<dbReference type="EMBL" id="JAUTXY010000002">
    <property type="protein sequence ID" value="MEE2056917.1"/>
    <property type="molecule type" value="Genomic_DNA"/>
</dbReference>
<evidence type="ECO:0000259" key="7">
    <source>
        <dbReference type="Pfam" id="PF00496"/>
    </source>
</evidence>
<dbReference type="Gene3D" id="3.40.190.10">
    <property type="entry name" value="Periplasmic binding protein-like II"/>
    <property type="match status" value="1"/>
</dbReference>
<keyword evidence="3" id="KW-0813">Transport</keyword>
<keyword evidence="4 6" id="KW-0732">Signal</keyword>
<dbReference type="SUPFAM" id="SSF53850">
    <property type="entry name" value="Periplasmic binding protein-like II"/>
    <property type="match status" value="1"/>
</dbReference>
<dbReference type="InterPro" id="IPR039424">
    <property type="entry name" value="SBP_5"/>
</dbReference>
<dbReference type="RefSeq" id="WP_330132184.1">
    <property type="nucleotide sequence ID" value="NZ_JAUTXY010000002.1"/>
</dbReference>
<dbReference type="InterPro" id="IPR030678">
    <property type="entry name" value="Peptide/Ni-bd"/>
</dbReference>
<dbReference type="PANTHER" id="PTHR30290:SF10">
    <property type="entry name" value="PERIPLASMIC OLIGOPEPTIDE-BINDING PROTEIN-RELATED"/>
    <property type="match status" value="1"/>
</dbReference>
<dbReference type="PIRSF" id="PIRSF002741">
    <property type="entry name" value="MppA"/>
    <property type="match status" value="1"/>
</dbReference>
<dbReference type="InterPro" id="IPR000914">
    <property type="entry name" value="SBP_5_dom"/>
</dbReference>
<dbReference type="Gene3D" id="3.10.105.10">
    <property type="entry name" value="Dipeptide-binding Protein, Domain 3"/>
    <property type="match status" value="1"/>
</dbReference>
<reference evidence="8 9" key="1">
    <citation type="submission" date="2023-07" db="EMBL/GenBank/DDBJ databases">
        <authorList>
            <person name="Girao M."/>
            <person name="Carvalho M.F."/>
        </authorList>
    </citation>
    <scope>NUCLEOTIDE SEQUENCE [LARGE SCALE GENOMIC DNA]</scope>
    <source>
        <strain evidence="8 9">YIM65754</strain>
    </source>
</reference>
<dbReference type="CDD" id="cd00995">
    <property type="entry name" value="PBP2_NikA_DppA_OppA_like"/>
    <property type="match status" value="1"/>
</dbReference>